<evidence type="ECO:0000256" key="1">
    <source>
        <dbReference type="ARBA" id="ARBA00009477"/>
    </source>
</evidence>
<sequence length="206" mass="22682">MIKKTHLWLLVAGITFALSCKTKDNENAGEIALPVLPVTHPITKDTVIDQPYVTNIQAIKNVEIRARVRGILEKSFVDEGDAVKKGQVLFKIANDELQIQLNQSKAAVSSAIADAKGAEIEKNRVYGLVQKKVVTPSEYDLARERYAALSAKVDEAKAIRDDYEKRYSYTFVHAPFDGVIDRLPLKVGSLVDEGALLTNISDLGAM</sequence>
<keyword evidence="2" id="KW-0175">Coiled coil</keyword>
<evidence type="ECO:0000259" key="3">
    <source>
        <dbReference type="Pfam" id="PF25917"/>
    </source>
</evidence>
<comment type="caution">
    <text evidence="4">The sequence shown here is derived from an EMBL/GenBank/DDBJ whole genome shotgun (WGS) entry which is preliminary data.</text>
</comment>
<protein>
    <submittedName>
        <fullName evidence="4">Efflux transporter periplasmic adaptor subunit</fullName>
    </submittedName>
</protein>
<dbReference type="NCBIfam" id="TIGR01730">
    <property type="entry name" value="RND_mfp"/>
    <property type="match status" value="1"/>
</dbReference>
<dbReference type="InterPro" id="IPR058625">
    <property type="entry name" value="MdtA-like_BSH"/>
</dbReference>
<comment type="similarity">
    <text evidence="1">Belongs to the membrane fusion protein (MFP) (TC 8.A.1) family.</text>
</comment>
<dbReference type="SUPFAM" id="SSF111369">
    <property type="entry name" value="HlyD-like secretion proteins"/>
    <property type="match status" value="1"/>
</dbReference>
<dbReference type="PANTHER" id="PTHR30158">
    <property type="entry name" value="ACRA/E-RELATED COMPONENT OF DRUG EFFLUX TRANSPORTER"/>
    <property type="match status" value="1"/>
</dbReference>
<dbReference type="GO" id="GO:0046677">
    <property type="term" value="P:response to antibiotic"/>
    <property type="evidence" value="ECO:0007669"/>
    <property type="project" value="TreeGrafter"/>
</dbReference>
<dbReference type="Gene3D" id="1.10.287.470">
    <property type="entry name" value="Helix hairpin bin"/>
    <property type="match status" value="1"/>
</dbReference>
<name>A0A2W5GKT4_9SPHI</name>
<dbReference type="Proteomes" id="UP000249645">
    <property type="component" value="Unassembled WGS sequence"/>
</dbReference>
<feature type="coiled-coil region" evidence="2">
    <location>
        <begin position="139"/>
        <end position="166"/>
    </location>
</feature>
<gene>
    <name evidence="4" type="ORF">DI598_15180</name>
</gene>
<dbReference type="GO" id="GO:0022857">
    <property type="term" value="F:transmembrane transporter activity"/>
    <property type="evidence" value="ECO:0007669"/>
    <property type="project" value="InterPro"/>
</dbReference>
<dbReference type="GO" id="GO:0005886">
    <property type="term" value="C:plasma membrane"/>
    <property type="evidence" value="ECO:0007669"/>
    <property type="project" value="TreeGrafter"/>
</dbReference>
<dbReference type="GO" id="GO:0030313">
    <property type="term" value="C:cell envelope"/>
    <property type="evidence" value="ECO:0007669"/>
    <property type="project" value="UniProtKB-SubCell"/>
</dbReference>
<evidence type="ECO:0000313" key="4">
    <source>
        <dbReference type="EMBL" id="PZP43912.1"/>
    </source>
</evidence>
<feature type="domain" description="Multidrug resistance protein MdtA-like barrel-sandwich hybrid" evidence="3">
    <location>
        <begin position="61"/>
        <end position="199"/>
    </location>
</feature>
<dbReference type="PROSITE" id="PS51257">
    <property type="entry name" value="PROKAR_LIPOPROTEIN"/>
    <property type="match status" value="1"/>
</dbReference>
<accession>A0A2W5GKT4</accession>
<organism evidence="4 5">
    <name type="scientific">Pseudopedobacter saltans</name>
    <dbReference type="NCBI Taxonomy" id="151895"/>
    <lineage>
        <taxon>Bacteria</taxon>
        <taxon>Pseudomonadati</taxon>
        <taxon>Bacteroidota</taxon>
        <taxon>Sphingobacteriia</taxon>
        <taxon>Sphingobacteriales</taxon>
        <taxon>Sphingobacteriaceae</taxon>
        <taxon>Pseudopedobacter</taxon>
    </lineage>
</organism>
<dbReference type="Pfam" id="PF25917">
    <property type="entry name" value="BSH_RND"/>
    <property type="match status" value="1"/>
</dbReference>
<dbReference type="AlphaFoldDB" id="A0A2W5GKT4"/>
<dbReference type="EMBL" id="QFOI01000345">
    <property type="protein sequence ID" value="PZP43912.1"/>
    <property type="molecule type" value="Genomic_DNA"/>
</dbReference>
<dbReference type="InterPro" id="IPR006143">
    <property type="entry name" value="RND_pump_MFP"/>
</dbReference>
<dbReference type="PANTHER" id="PTHR30158:SF23">
    <property type="entry name" value="MULTIDRUG RESISTANCE PROTEIN MEXA"/>
    <property type="match status" value="1"/>
</dbReference>
<proteinExistence type="inferred from homology"/>
<reference evidence="4 5" key="1">
    <citation type="submission" date="2017-11" db="EMBL/GenBank/DDBJ databases">
        <title>Infants hospitalized years apart are colonized by the same room-sourced microbial strains.</title>
        <authorList>
            <person name="Brooks B."/>
            <person name="Olm M.R."/>
            <person name="Firek B.A."/>
            <person name="Baker R."/>
            <person name="Thomas B.C."/>
            <person name="Morowitz M.J."/>
            <person name="Banfield J.F."/>
        </authorList>
    </citation>
    <scope>NUCLEOTIDE SEQUENCE [LARGE SCALE GENOMIC DNA]</scope>
    <source>
        <strain evidence="4">S2_009_000_R2_76</strain>
    </source>
</reference>
<feature type="non-terminal residue" evidence="4">
    <location>
        <position position="206"/>
    </location>
</feature>
<dbReference type="Gene3D" id="2.40.50.100">
    <property type="match status" value="1"/>
</dbReference>
<evidence type="ECO:0000256" key="2">
    <source>
        <dbReference type="SAM" id="Coils"/>
    </source>
</evidence>
<evidence type="ECO:0000313" key="5">
    <source>
        <dbReference type="Proteomes" id="UP000249645"/>
    </source>
</evidence>